<dbReference type="AlphaFoldDB" id="A0A918NYU7"/>
<evidence type="ECO:0000313" key="4">
    <source>
        <dbReference type="Proteomes" id="UP000645257"/>
    </source>
</evidence>
<dbReference type="SUPFAM" id="SSF55874">
    <property type="entry name" value="ATPase domain of HSP90 chaperone/DNA topoisomerase II/histidine kinase"/>
    <property type="match status" value="1"/>
</dbReference>
<feature type="domain" description="Signal transduction histidine kinase internal region" evidence="2">
    <location>
        <begin position="159"/>
        <end position="238"/>
    </location>
</feature>
<evidence type="ECO:0000259" key="2">
    <source>
        <dbReference type="Pfam" id="PF06580"/>
    </source>
</evidence>
<feature type="transmembrane region" description="Helical" evidence="1">
    <location>
        <begin position="71"/>
        <end position="94"/>
    </location>
</feature>
<keyword evidence="1" id="KW-0812">Transmembrane</keyword>
<sequence>MHPFLSDRQHLLYYLSGWLASGAALTGYLRWGGWVNAAAFALPLCPVFGFTALSAYYVCQALPYSQRAPSRVAGLFGMASLLSGGMWWALAQIWGLALQSLVPGWPPGFPGAVASFPVFLCGVVLYLFSLLIHDAWIASDNARQENERMQAMRALAREAELQMLRTQINPHFLFNSLNSISALTAIDPAGARAMTIDLAEFFRYSLPASSRGTTTLGEELGLCERFLAIEKRRFGNRLGIEWRIDEAARTCIMPPMCLQPLLENAIKHGIGGLAQGGVIRIEALVQGGWLRVTVSNPVASGSATLPEGAGVGLKNLRERLALHYDTRASLNARRDGQTFLVEITVPRHEETAQ</sequence>
<proteinExistence type="predicted"/>
<dbReference type="InterPro" id="IPR010559">
    <property type="entry name" value="Sig_transdc_His_kin_internal"/>
</dbReference>
<dbReference type="PANTHER" id="PTHR34220">
    <property type="entry name" value="SENSOR HISTIDINE KINASE YPDA"/>
    <property type="match status" value="1"/>
</dbReference>
<keyword evidence="1" id="KW-1133">Transmembrane helix</keyword>
<evidence type="ECO:0000313" key="3">
    <source>
        <dbReference type="EMBL" id="GGY07822.1"/>
    </source>
</evidence>
<dbReference type="PANTHER" id="PTHR34220:SF7">
    <property type="entry name" value="SENSOR HISTIDINE KINASE YPDA"/>
    <property type="match status" value="1"/>
</dbReference>
<dbReference type="RefSeq" id="WP_189531453.1">
    <property type="nucleotide sequence ID" value="NZ_BMYX01000003.1"/>
</dbReference>
<dbReference type="InterPro" id="IPR050640">
    <property type="entry name" value="Bact_2-comp_sensor_kinase"/>
</dbReference>
<reference evidence="3" key="1">
    <citation type="journal article" date="2014" name="Int. J. Syst. Evol. Microbiol.">
        <title>Complete genome sequence of Corynebacterium casei LMG S-19264T (=DSM 44701T), isolated from a smear-ripened cheese.</title>
        <authorList>
            <consortium name="US DOE Joint Genome Institute (JGI-PGF)"/>
            <person name="Walter F."/>
            <person name="Albersmeier A."/>
            <person name="Kalinowski J."/>
            <person name="Ruckert C."/>
        </authorList>
    </citation>
    <scope>NUCLEOTIDE SEQUENCE</scope>
    <source>
        <strain evidence="3">KCTC 32182</strain>
    </source>
</reference>
<dbReference type="Proteomes" id="UP000645257">
    <property type="component" value="Unassembled WGS sequence"/>
</dbReference>
<dbReference type="Pfam" id="PF06580">
    <property type="entry name" value="His_kinase"/>
    <property type="match status" value="1"/>
</dbReference>
<feature type="transmembrane region" description="Helical" evidence="1">
    <location>
        <begin position="114"/>
        <end position="138"/>
    </location>
</feature>
<feature type="transmembrane region" description="Helical" evidence="1">
    <location>
        <begin position="37"/>
        <end position="59"/>
    </location>
</feature>
<accession>A0A918NYU7</accession>
<keyword evidence="4" id="KW-1185">Reference proteome</keyword>
<comment type="caution">
    <text evidence="3">The sequence shown here is derived from an EMBL/GenBank/DDBJ whole genome shotgun (WGS) entry which is preliminary data.</text>
</comment>
<dbReference type="GO" id="GO:0016020">
    <property type="term" value="C:membrane"/>
    <property type="evidence" value="ECO:0007669"/>
    <property type="project" value="InterPro"/>
</dbReference>
<gene>
    <name evidence="3" type="ORF">GCM10011289_07960</name>
</gene>
<dbReference type="InterPro" id="IPR036890">
    <property type="entry name" value="HATPase_C_sf"/>
</dbReference>
<protein>
    <recommendedName>
        <fullName evidence="2">Signal transduction histidine kinase internal region domain-containing protein</fullName>
    </recommendedName>
</protein>
<dbReference type="EMBL" id="BMYX01000003">
    <property type="protein sequence ID" value="GGY07822.1"/>
    <property type="molecule type" value="Genomic_DNA"/>
</dbReference>
<dbReference type="GO" id="GO:0000155">
    <property type="term" value="F:phosphorelay sensor kinase activity"/>
    <property type="evidence" value="ECO:0007669"/>
    <property type="project" value="InterPro"/>
</dbReference>
<reference evidence="3" key="2">
    <citation type="submission" date="2020-09" db="EMBL/GenBank/DDBJ databases">
        <authorList>
            <person name="Sun Q."/>
            <person name="Kim S."/>
        </authorList>
    </citation>
    <scope>NUCLEOTIDE SEQUENCE</scope>
    <source>
        <strain evidence="3">KCTC 32182</strain>
    </source>
</reference>
<evidence type="ECO:0000256" key="1">
    <source>
        <dbReference type="SAM" id="Phobius"/>
    </source>
</evidence>
<name>A0A918NYU7_9NEIS</name>
<feature type="transmembrane region" description="Helical" evidence="1">
    <location>
        <begin position="12"/>
        <end position="31"/>
    </location>
</feature>
<organism evidence="3 4">
    <name type="scientific">Paludibacterium paludis</name>
    <dbReference type="NCBI Taxonomy" id="1225769"/>
    <lineage>
        <taxon>Bacteria</taxon>
        <taxon>Pseudomonadati</taxon>
        <taxon>Pseudomonadota</taxon>
        <taxon>Betaproteobacteria</taxon>
        <taxon>Neisseriales</taxon>
        <taxon>Chromobacteriaceae</taxon>
        <taxon>Paludibacterium</taxon>
    </lineage>
</organism>
<dbReference type="Gene3D" id="3.30.565.10">
    <property type="entry name" value="Histidine kinase-like ATPase, C-terminal domain"/>
    <property type="match status" value="1"/>
</dbReference>
<keyword evidence="1" id="KW-0472">Membrane</keyword>